<organism evidence="13 14">
    <name type="scientific">Polaribacter batillariae</name>
    <dbReference type="NCBI Taxonomy" id="2808900"/>
    <lineage>
        <taxon>Bacteria</taxon>
        <taxon>Pseudomonadati</taxon>
        <taxon>Bacteroidota</taxon>
        <taxon>Flavobacteriia</taxon>
        <taxon>Flavobacteriales</taxon>
        <taxon>Flavobacteriaceae</taxon>
    </lineage>
</organism>
<keyword evidence="2 9" id="KW-0808">Transferase</keyword>
<feature type="domain" description="Thiamine phosphate synthase/TenI" evidence="12">
    <location>
        <begin position="8"/>
        <end position="186"/>
    </location>
</feature>
<protein>
    <recommendedName>
        <fullName evidence="9">Thiamine-phosphate synthase</fullName>
        <shortName evidence="9">TP synthase</shortName>
        <shortName evidence="9">TPS</shortName>
        <ecNumber evidence="9">2.5.1.3</ecNumber>
    </recommendedName>
    <alternativeName>
        <fullName evidence="9">Thiamine-phosphate pyrophosphorylase</fullName>
        <shortName evidence="9">TMP pyrophosphorylase</shortName>
        <shortName evidence="9">TMP-PPase</shortName>
    </alternativeName>
</protein>
<feature type="binding site" evidence="9">
    <location>
        <position position="66"/>
    </location>
    <ligand>
        <name>Mg(2+)</name>
        <dbReference type="ChEBI" id="CHEBI:18420"/>
    </ligand>
</feature>
<dbReference type="InterPro" id="IPR022998">
    <property type="entry name" value="ThiamineP_synth_TenI"/>
</dbReference>
<feature type="binding site" evidence="9">
    <location>
        <position position="133"/>
    </location>
    <ligand>
        <name>4-amino-2-methyl-5-(diphosphooxymethyl)pyrimidine</name>
        <dbReference type="ChEBI" id="CHEBI:57841"/>
    </ligand>
</feature>
<feature type="binding site" evidence="9">
    <location>
        <begin position="130"/>
        <end position="132"/>
    </location>
    <ligand>
        <name>2-[(2R,5Z)-2-carboxy-4-methylthiazol-5(2H)-ylidene]ethyl phosphate</name>
        <dbReference type="ChEBI" id="CHEBI:62899"/>
    </ligand>
</feature>
<evidence type="ECO:0000256" key="11">
    <source>
        <dbReference type="RuleBase" id="RU004253"/>
    </source>
</evidence>
<comment type="similarity">
    <text evidence="9 10">Belongs to the thiamine-phosphate synthase family.</text>
</comment>
<evidence type="ECO:0000256" key="1">
    <source>
        <dbReference type="ARBA" id="ARBA00005165"/>
    </source>
</evidence>
<comment type="cofactor">
    <cofactor evidence="9">
        <name>Mg(2+)</name>
        <dbReference type="ChEBI" id="CHEBI:18420"/>
    </cofactor>
    <text evidence="9">Binds 1 Mg(2+) ion per subunit.</text>
</comment>
<comment type="pathway">
    <text evidence="1 9 11">Cofactor biosynthesis; thiamine diphosphate biosynthesis; thiamine phosphate from 4-amino-2-methyl-5-diphosphomethylpyrimidine and 4-methyl-5-(2-phosphoethyl)-thiazole: step 1/1.</text>
</comment>
<feature type="binding site" evidence="9">
    <location>
        <position position="104"/>
    </location>
    <ligand>
        <name>4-amino-2-methyl-5-(diphosphooxymethyl)pyrimidine</name>
        <dbReference type="ChEBI" id="CHEBI:57841"/>
    </ligand>
</feature>
<dbReference type="RefSeq" id="WP_207972140.1">
    <property type="nucleotide sequence ID" value="NZ_CP071795.1"/>
</dbReference>
<dbReference type="HAMAP" id="MF_00097">
    <property type="entry name" value="TMP_synthase"/>
    <property type="match status" value="1"/>
</dbReference>
<sequence>MISELQYITQGKTSEEHLRNIEKACVSGVKWVQLRLKNVAPEIILETAKKAREITKNYQTKLIINDYYKIVKEVKADGVHLGKNDECPSKARAYLGDSYMIGGTANTLEDCKILLEKKVNYIGLGPFQFTKTKKNLSPILGIEGYKTINTSLKTNIPIIAIGGISLKNVATLINSGVYGIAISQEITRDFNRISDFYKILKSSKQHKLVKQ</sequence>
<dbReference type="Gene3D" id="3.20.20.70">
    <property type="entry name" value="Aldolase class I"/>
    <property type="match status" value="1"/>
</dbReference>
<dbReference type="Pfam" id="PF02581">
    <property type="entry name" value="TMP-TENI"/>
    <property type="match status" value="1"/>
</dbReference>
<evidence type="ECO:0000313" key="13">
    <source>
        <dbReference type="EMBL" id="QTD37994.1"/>
    </source>
</evidence>
<feature type="binding site" evidence="9">
    <location>
        <begin position="33"/>
        <end position="37"/>
    </location>
    <ligand>
        <name>4-amino-2-methyl-5-(diphosphooxymethyl)pyrimidine</name>
        <dbReference type="ChEBI" id="CHEBI:57841"/>
    </ligand>
</feature>
<proteinExistence type="inferred from homology"/>
<keyword evidence="4 9" id="KW-0460">Magnesium</keyword>
<evidence type="ECO:0000256" key="7">
    <source>
        <dbReference type="ARBA" id="ARBA00047851"/>
    </source>
</evidence>
<dbReference type="NCBIfam" id="TIGR00693">
    <property type="entry name" value="thiE"/>
    <property type="match status" value="1"/>
</dbReference>
<evidence type="ECO:0000313" key="14">
    <source>
        <dbReference type="Proteomes" id="UP000663935"/>
    </source>
</evidence>
<accession>A0ABX7SYW6</accession>
<comment type="catalytic activity">
    <reaction evidence="6 9 10">
        <text>4-methyl-5-(2-phosphooxyethyl)-thiazole + 4-amino-2-methyl-5-(diphosphooxymethyl)pyrimidine + H(+) = thiamine phosphate + diphosphate</text>
        <dbReference type="Rhea" id="RHEA:22328"/>
        <dbReference type="ChEBI" id="CHEBI:15378"/>
        <dbReference type="ChEBI" id="CHEBI:33019"/>
        <dbReference type="ChEBI" id="CHEBI:37575"/>
        <dbReference type="ChEBI" id="CHEBI:57841"/>
        <dbReference type="ChEBI" id="CHEBI:58296"/>
        <dbReference type="EC" id="2.5.1.3"/>
    </reaction>
</comment>
<feature type="binding site" evidence="9">
    <location>
        <position position="85"/>
    </location>
    <ligand>
        <name>Mg(2+)</name>
        <dbReference type="ChEBI" id="CHEBI:18420"/>
    </ligand>
</feature>
<dbReference type="InterPro" id="IPR034291">
    <property type="entry name" value="TMP_synthase"/>
</dbReference>
<dbReference type="GO" id="GO:0004789">
    <property type="term" value="F:thiamine-phosphate diphosphorylase activity"/>
    <property type="evidence" value="ECO:0007669"/>
    <property type="project" value="UniProtKB-EC"/>
</dbReference>
<evidence type="ECO:0000256" key="9">
    <source>
        <dbReference type="HAMAP-Rule" id="MF_00097"/>
    </source>
</evidence>
<dbReference type="CDD" id="cd00564">
    <property type="entry name" value="TMP_TenI"/>
    <property type="match status" value="1"/>
</dbReference>
<evidence type="ECO:0000256" key="5">
    <source>
        <dbReference type="ARBA" id="ARBA00022977"/>
    </source>
</evidence>
<dbReference type="InterPro" id="IPR013785">
    <property type="entry name" value="Aldolase_TIM"/>
</dbReference>
<feature type="binding site" evidence="9">
    <location>
        <position position="65"/>
    </location>
    <ligand>
        <name>4-amino-2-methyl-5-(diphosphooxymethyl)pyrimidine</name>
        <dbReference type="ChEBI" id="CHEBI:57841"/>
    </ligand>
</feature>
<keyword evidence="5 9" id="KW-0784">Thiamine biosynthesis</keyword>
<evidence type="ECO:0000259" key="12">
    <source>
        <dbReference type="Pfam" id="PF02581"/>
    </source>
</evidence>
<comment type="catalytic activity">
    <reaction evidence="8 9 10">
        <text>2-[(2R,5Z)-2-carboxy-4-methylthiazol-5(2H)-ylidene]ethyl phosphate + 4-amino-2-methyl-5-(diphosphooxymethyl)pyrimidine + 2 H(+) = thiamine phosphate + CO2 + diphosphate</text>
        <dbReference type="Rhea" id="RHEA:47844"/>
        <dbReference type="ChEBI" id="CHEBI:15378"/>
        <dbReference type="ChEBI" id="CHEBI:16526"/>
        <dbReference type="ChEBI" id="CHEBI:33019"/>
        <dbReference type="ChEBI" id="CHEBI:37575"/>
        <dbReference type="ChEBI" id="CHEBI:57841"/>
        <dbReference type="ChEBI" id="CHEBI:62899"/>
        <dbReference type="EC" id="2.5.1.3"/>
    </reaction>
</comment>
<comment type="function">
    <text evidence="9">Condenses 4-methyl-5-(beta-hydroxyethyl)thiazole monophosphate (THZ-P) and 2-methyl-4-amino-5-hydroxymethyl pyrimidine pyrophosphate (HMP-PP) to form thiamine monophosphate (TMP).</text>
</comment>
<evidence type="ECO:0000256" key="6">
    <source>
        <dbReference type="ARBA" id="ARBA00047334"/>
    </source>
</evidence>
<reference evidence="13 14" key="1">
    <citation type="submission" date="2021-03" db="EMBL/GenBank/DDBJ databases">
        <title>Complete genome of Polaribacter_sp.G4M1.</title>
        <authorList>
            <person name="Jeong S.W."/>
            <person name="Bae J.W."/>
        </authorList>
    </citation>
    <scope>NUCLEOTIDE SEQUENCE [LARGE SCALE GENOMIC DNA]</scope>
    <source>
        <strain evidence="13 14">G4M1</strain>
    </source>
</reference>
<evidence type="ECO:0000256" key="4">
    <source>
        <dbReference type="ARBA" id="ARBA00022842"/>
    </source>
</evidence>
<evidence type="ECO:0000256" key="2">
    <source>
        <dbReference type="ARBA" id="ARBA00022679"/>
    </source>
</evidence>
<gene>
    <name evidence="9 13" type="primary">thiE</name>
    <name evidence="13" type="ORF">JL193_01425</name>
</gene>
<evidence type="ECO:0000256" key="10">
    <source>
        <dbReference type="RuleBase" id="RU003826"/>
    </source>
</evidence>
<evidence type="ECO:0000256" key="8">
    <source>
        <dbReference type="ARBA" id="ARBA00047883"/>
    </source>
</evidence>
<dbReference type="PANTHER" id="PTHR20857">
    <property type="entry name" value="THIAMINE-PHOSPHATE PYROPHOSPHORYLASE"/>
    <property type="match status" value="1"/>
</dbReference>
<evidence type="ECO:0000256" key="3">
    <source>
        <dbReference type="ARBA" id="ARBA00022723"/>
    </source>
</evidence>
<keyword evidence="14" id="KW-1185">Reference proteome</keyword>
<name>A0ABX7SYW6_9FLAO</name>
<dbReference type="EC" id="2.5.1.3" evidence="9"/>
<comment type="caution">
    <text evidence="9">Lacks conserved residue(s) required for the propagation of feature annotation.</text>
</comment>
<dbReference type="SUPFAM" id="SSF51391">
    <property type="entry name" value="Thiamin phosphate synthase"/>
    <property type="match status" value="1"/>
</dbReference>
<keyword evidence="3 9" id="KW-0479">Metal-binding</keyword>
<comment type="catalytic activity">
    <reaction evidence="7 9 10">
        <text>2-(2-carboxy-4-methylthiazol-5-yl)ethyl phosphate + 4-amino-2-methyl-5-(diphosphooxymethyl)pyrimidine + 2 H(+) = thiamine phosphate + CO2 + diphosphate</text>
        <dbReference type="Rhea" id="RHEA:47848"/>
        <dbReference type="ChEBI" id="CHEBI:15378"/>
        <dbReference type="ChEBI" id="CHEBI:16526"/>
        <dbReference type="ChEBI" id="CHEBI:33019"/>
        <dbReference type="ChEBI" id="CHEBI:37575"/>
        <dbReference type="ChEBI" id="CHEBI:57841"/>
        <dbReference type="ChEBI" id="CHEBI:62890"/>
        <dbReference type="EC" id="2.5.1.3"/>
    </reaction>
</comment>
<dbReference type="Proteomes" id="UP000663935">
    <property type="component" value="Chromosome"/>
</dbReference>
<dbReference type="EMBL" id="CP071795">
    <property type="protein sequence ID" value="QTD37994.1"/>
    <property type="molecule type" value="Genomic_DNA"/>
</dbReference>
<feature type="binding site" evidence="9">
    <location>
        <position position="163"/>
    </location>
    <ligand>
        <name>2-[(2R,5Z)-2-carboxy-4-methylthiazol-5(2H)-ylidene]ethyl phosphate</name>
        <dbReference type="ChEBI" id="CHEBI:62899"/>
    </ligand>
</feature>
<dbReference type="InterPro" id="IPR036206">
    <property type="entry name" value="ThiamineP_synth_sf"/>
</dbReference>
<dbReference type="PANTHER" id="PTHR20857:SF15">
    <property type="entry name" value="THIAMINE-PHOSPHATE SYNTHASE"/>
    <property type="match status" value="1"/>
</dbReference>